<dbReference type="Proteomes" id="UP000190074">
    <property type="component" value="Unassembled WGS sequence"/>
</dbReference>
<dbReference type="PROSITE" id="PS51186">
    <property type="entry name" value="GNAT"/>
    <property type="match status" value="1"/>
</dbReference>
<dbReference type="GO" id="GO:0016747">
    <property type="term" value="F:acyltransferase activity, transferring groups other than amino-acyl groups"/>
    <property type="evidence" value="ECO:0007669"/>
    <property type="project" value="InterPro"/>
</dbReference>
<name>A0A1U2EU16_9MYCO</name>
<evidence type="ECO:0000313" key="2">
    <source>
        <dbReference type="EMBL" id="SKM80261.1"/>
    </source>
</evidence>
<evidence type="ECO:0000313" key="3">
    <source>
        <dbReference type="Proteomes" id="UP000190074"/>
    </source>
</evidence>
<dbReference type="EMBL" id="FVGW01000015">
    <property type="protein sequence ID" value="SKM80261.1"/>
    <property type="molecule type" value="Genomic_DNA"/>
</dbReference>
<dbReference type="CDD" id="cd04301">
    <property type="entry name" value="NAT_SF"/>
    <property type="match status" value="1"/>
</dbReference>
<accession>A0A1U2EU16</accession>
<dbReference type="RefSeq" id="WP_236745793.1">
    <property type="nucleotide sequence ID" value="NZ_FVGW01000015.1"/>
</dbReference>
<dbReference type="SUPFAM" id="SSF55729">
    <property type="entry name" value="Acyl-CoA N-acyltransferases (Nat)"/>
    <property type="match status" value="1"/>
</dbReference>
<protein>
    <submittedName>
        <fullName evidence="2">Acetyltransferase (GNAT) family</fullName>
    </submittedName>
</protein>
<keyword evidence="2" id="KW-0808">Transferase</keyword>
<dbReference type="InterPro" id="IPR016181">
    <property type="entry name" value="Acyl_CoA_acyltransferase"/>
</dbReference>
<gene>
    <name evidence="2" type="ORF">SAMEA2259716_05116</name>
</gene>
<dbReference type="InterPro" id="IPR000182">
    <property type="entry name" value="GNAT_dom"/>
</dbReference>
<feature type="domain" description="N-acetyltransferase" evidence="1">
    <location>
        <begin position="90"/>
        <end position="244"/>
    </location>
</feature>
<reference evidence="2 3" key="1">
    <citation type="submission" date="2016-11" db="EMBL/GenBank/DDBJ databases">
        <authorList>
            <consortium name="Pathogen Informatics"/>
        </authorList>
    </citation>
    <scope>NUCLEOTIDE SEQUENCE [LARGE SCALE GENOMIC DNA]</scope>
    <source>
        <strain evidence="2 3">911</strain>
    </source>
</reference>
<proteinExistence type="predicted"/>
<dbReference type="Gene3D" id="3.40.630.30">
    <property type="match status" value="1"/>
</dbReference>
<dbReference type="Pfam" id="PF13508">
    <property type="entry name" value="Acetyltransf_7"/>
    <property type="match status" value="1"/>
</dbReference>
<sequence>MAACPKAADLTDSYVDADDASELHSCQTPSIQEQGFMKRDDFSIYDASEQDIESLDDWYTLVGGRPGGPKERANLLRAKESGALGCAIGNTLRENTERLLTTAFEDWFYARTAIKALRVKDETVGVMVVGAHKMLWDRLAKYSGETLDMNDLDSWPDWARSFTGTALRTAKLHLVAISPDLQGRGYGSRLVKRALKISERGSTFMLHGQFQARRRGLAGFYAKHGFKVFAEGEPLPIGMLTGNPADVSAPPDGDAFFVKHWRP</sequence>
<dbReference type="AlphaFoldDB" id="A0A1U2EU16"/>
<evidence type="ECO:0000259" key="1">
    <source>
        <dbReference type="PROSITE" id="PS51186"/>
    </source>
</evidence>
<organism evidence="2 3">
    <name type="scientific">Mycobacteroides abscessus subsp. massiliense</name>
    <dbReference type="NCBI Taxonomy" id="1962118"/>
    <lineage>
        <taxon>Bacteria</taxon>
        <taxon>Bacillati</taxon>
        <taxon>Actinomycetota</taxon>
        <taxon>Actinomycetes</taxon>
        <taxon>Mycobacteriales</taxon>
        <taxon>Mycobacteriaceae</taxon>
        <taxon>Mycobacteroides</taxon>
        <taxon>Mycobacteroides abscessus</taxon>
    </lineage>
</organism>